<dbReference type="Pfam" id="PF05834">
    <property type="entry name" value="Lycopene_cycl"/>
    <property type="match status" value="1"/>
</dbReference>
<comment type="caution">
    <text evidence="1">The sequence shown here is derived from an EMBL/GenBank/DDBJ whole genome shotgun (WGS) entry which is preliminary data.</text>
</comment>
<dbReference type="Proteomes" id="UP001589832">
    <property type="component" value="Unassembled WGS sequence"/>
</dbReference>
<dbReference type="Gene3D" id="3.50.50.60">
    <property type="entry name" value="FAD/NAD(P)-binding domain"/>
    <property type="match status" value="1"/>
</dbReference>
<dbReference type="EMBL" id="JBHLTQ010000006">
    <property type="protein sequence ID" value="MFC0605560.1"/>
    <property type="molecule type" value="Genomic_DNA"/>
</dbReference>
<dbReference type="InterPro" id="IPR036188">
    <property type="entry name" value="FAD/NAD-bd_sf"/>
</dbReference>
<dbReference type="RefSeq" id="WP_386064835.1">
    <property type="nucleotide sequence ID" value="NZ_JBHLTQ010000006.1"/>
</dbReference>
<evidence type="ECO:0000313" key="2">
    <source>
        <dbReference type="Proteomes" id="UP001589832"/>
    </source>
</evidence>
<gene>
    <name evidence="1" type="ORF">ACFFGA_13400</name>
</gene>
<sequence length="390" mass="45807">MTNYDYIILGAGASGLMLAYRMSQDTFFDDKSVLIIDWIQDKGNDRTWCFWEEGDGEWDHLLTKTWSNIYFGSDHYSKTIAISPYRYKMIRSSGFYEFLWKSIHAKPNFTFLVRSVSSFKETNNGVEVIAQERENEFGPVINKFTYKGKKLFTSLNTFEDFNFQKKYPVIKQHFLGWFVNTKKDAFDDSAATFMDFSVPQKGSTRFMYVLPMDKRTALFEYTLFSEKLLKRSDYEDAISRYLENKGVYDFEIIENEIGSIPMTAFKFHELNSEHILNIGTAGGWTKASTGYTFKSTTRKTKELVDFLKKENDLSKFHKKSKFWFYDLIFLDVLANHNDEGAALFSSMFKKAKIKTIFRFLDEESSLLEDFKIIRSVPPKRFIQAFLKRLF</sequence>
<name>A0ABV6QBC0_9FLAO</name>
<proteinExistence type="predicted"/>
<organism evidence="1 2">
    <name type="scientific">Winogradskyella pulchriflava</name>
    <dbReference type="NCBI Taxonomy" id="1110688"/>
    <lineage>
        <taxon>Bacteria</taxon>
        <taxon>Pseudomonadati</taxon>
        <taxon>Bacteroidota</taxon>
        <taxon>Flavobacteriia</taxon>
        <taxon>Flavobacteriales</taxon>
        <taxon>Flavobacteriaceae</taxon>
        <taxon>Winogradskyella</taxon>
    </lineage>
</organism>
<dbReference type="SUPFAM" id="SSF51905">
    <property type="entry name" value="FAD/NAD(P)-binding domain"/>
    <property type="match status" value="1"/>
</dbReference>
<evidence type="ECO:0000313" key="1">
    <source>
        <dbReference type="EMBL" id="MFC0605560.1"/>
    </source>
</evidence>
<keyword evidence="2" id="KW-1185">Reference proteome</keyword>
<protein>
    <submittedName>
        <fullName evidence="1">Lycopene cyclase family protein</fullName>
    </submittedName>
</protein>
<accession>A0ABV6QBC0</accession>
<reference evidence="1 2" key="1">
    <citation type="submission" date="2024-09" db="EMBL/GenBank/DDBJ databases">
        <authorList>
            <person name="Sun Q."/>
            <person name="Mori K."/>
        </authorList>
    </citation>
    <scope>NUCLEOTIDE SEQUENCE [LARGE SCALE GENOMIC DNA]</scope>
    <source>
        <strain evidence="1 2">NCAIM B.02481</strain>
    </source>
</reference>